<keyword evidence="22" id="KW-1185">Reference proteome</keyword>
<dbReference type="InterPro" id="IPR024788">
    <property type="entry name" value="Malectin-like_Carb-bd_dom"/>
</dbReference>
<feature type="domain" description="Protein kinase" evidence="20">
    <location>
        <begin position="550"/>
        <end position="823"/>
    </location>
</feature>
<dbReference type="InterPro" id="IPR000719">
    <property type="entry name" value="Prot_kinase_dom"/>
</dbReference>
<dbReference type="PROSITE" id="PS51257">
    <property type="entry name" value="PROKAR_LIPOPROTEIN"/>
    <property type="match status" value="1"/>
</dbReference>
<feature type="region of interest" description="Disordered" evidence="18">
    <location>
        <begin position="479"/>
        <end position="512"/>
    </location>
</feature>
<keyword evidence="9" id="KW-0418">Kinase</keyword>
<proteinExistence type="predicted"/>
<keyword evidence="4" id="KW-0723">Serine/threonine-protein kinase</keyword>
<evidence type="ECO:0000313" key="22">
    <source>
        <dbReference type="Proteomes" id="UP000886520"/>
    </source>
</evidence>
<evidence type="ECO:0000256" key="14">
    <source>
        <dbReference type="ARBA" id="ARBA00023279"/>
    </source>
</evidence>
<dbReference type="PANTHER" id="PTHR47989">
    <property type="entry name" value="OS01G0750732 PROTEIN"/>
    <property type="match status" value="1"/>
</dbReference>
<dbReference type="EC" id="2.7.11.1" evidence="2"/>
<comment type="catalytic activity">
    <reaction evidence="15">
        <text>L-threonyl-[protein] + ATP = O-phospho-L-threonyl-[protein] + ADP + H(+)</text>
        <dbReference type="Rhea" id="RHEA:46608"/>
        <dbReference type="Rhea" id="RHEA-COMP:11060"/>
        <dbReference type="Rhea" id="RHEA-COMP:11605"/>
        <dbReference type="ChEBI" id="CHEBI:15378"/>
        <dbReference type="ChEBI" id="CHEBI:30013"/>
        <dbReference type="ChEBI" id="CHEBI:30616"/>
        <dbReference type="ChEBI" id="CHEBI:61977"/>
        <dbReference type="ChEBI" id="CHEBI:456216"/>
        <dbReference type="EC" id="2.7.11.1"/>
    </reaction>
</comment>
<comment type="subcellular location">
    <subcellularLocation>
        <location evidence="1">Cell membrane</location>
        <topology evidence="1">Single-pass type I membrane protein</topology>
    </subcellularLocation>
</comment>
<dbReference type="InterPro" id="IPR001245">
    <property type="entry name" value="Ser-Thr/Tyr_kinase_cat_dom"/>
</dbReference>
<comment type="catalytic activity">
    <reaction evidence="16">
        <text>L-seryl-[protein] + ATP = O-phospho-L-seryl-[protein] + ADP + H(+)</text>
        <dbReference type="Rhea" id="RHEA:17989"/>
        <dbReference type="Rhea" id="RHEA-COMP:9863"/>
        <dbReference type="Rhea" id="RHEA-COMP:11604"/>
        <dbReference type="ChEBI" id="CHEBI:15378"/>
        <dbReference type="ChEBI" id="CHEBI:29999"/>
        <dbReference type="ChEBI" id="CHEBI:30616"/>
        <dbReference type="ChEBI" id="CHEBI:83421"/>
        <dbReference type="ChEBI" id="CHEBI:456216"/>
        <dbReference type="EC" id="2.7.11.1"/>
    </reaction>
</comment>
<evidence type="ECO:0000256" key="17">
    <source>
        <dbReference type="PROSITE-ProRule" id="PRU10141"/>
    </source>
</evidence>
<evidence type="ECO:0000256" key="2">
    <source>
        <dbReference type="ARBA" id="ARBA00012513"/>
    </source>
</evidence>
<dbReference type="GO" id="GO:0004674">
    <property type="term" value="F:protein serine/threonine kinase activity"/>
    <property type="evidence" value="ECO:0007669"/>
    <property type="project" value="UniProtKB-KW"/>
</dbReference>
<dbReference type="FunFam" id="2.60.120.430:FF:000003">
    <property type="entry name" value="FERONIA receptor-like kinase"/>
    <property type="match status" value="1"/>
</dbReference>
<dbReference type="EMBL" id="JABFUD020000020">
    <property type="protein sequence ID" value="KAI5064538.1"/>
    <property type="molecule type" value="Genomic_DNA"/>
</dbReference>
<evidence type="ECO:0000256" key="15">
    <source>
        <dbReference type="ARBA" id="ARBA00047899"/>
    </source>
</evidence>
<keyword evidence="8 17" id="KW-0547">Nucleotide-binding</keyword>
<keyword evidence="7" id="KW-0732">Signal</keyword>
<evidence type="ECO:0000256" key="11">
    <source>
        <dbReference type="ARBA" id="ARBA00022989"/>
    </source>
</evidence>
<evidence type="ECO:0000256" key="10">
    <source>
        <dbReference type="ARBA" id="ARBA00022840"/>
    </source>
</evidence>
<dbReference type="PROSITE" id="PS50011">
    <property type="entry name" value="PROTEIN_KINASE_DOM"/>
    <property type="match status" value="1"/>
</dbReference>
<dbReference type="Proteomes" id="UP000886520">
    <property type="component" value="Chromosome 20"/>
</dbReference>
<dbReference type="FunFam" id="2.60.120.430:FF:000007">
    <property type="entry name" value="FERONIA receptor-like kinase"/>
    <property type="match status" value="1"/>
</dbReference>
<keyword evidence="13" id="KW-0325">Glycoprotein</keyword>
<keyword evidence="6 19" id="KW-0812">Transmembrane</keyword>
<dbReference type="Pfam" id="PF07714">
    <property type="entry name" value="PK_Tyr_Ser-Thr"/>
    <property type="match status" value="1"/>
</dbReference>
<feature type="transmembrane region" description="Helical" evidence="19">
    <location>
        <begin position="451"/>
        <end position="474"/>
    </location>
</feature>
<evidence type="ECO:0000256" key="3">
    <source>
        <dbReference type="ARBA" id="ARBA00022475"/>
    </source>
</evidence>
<dbReference type="CDD" id="cd14066">
    <property type="entry name" value="STKc_IRAK"/>
    <property type="match status" value="1"/>
</dbReference>
<dbReference type="OrthoDB" id="1903759at2759"/>
<evidence type="ECO:0000259" key="20">
    <source>
        <dbReference type="PROSITE" id="PS50011"/>
    </source>
</evidence>
<gene>
    <name evidence="21" type="ORF">GOP47_0021208</name>
</gene>
<dbReference type="FunFam" id="3.30.200.20:FF:000039">
    <property type="entry name" value="receptor-like protein kinase FERONIA"/>
    <property type="match status" value="1"/>
</dbReference>
<feature type="binding site" evidence="17">
    <location>
        <position position="578"/>
    </location>
    <ligand>
        <name>ATP</name>
        <dbReference type="ChEBI" id="CHEBI:30616"/>
    </ligand>
</feature>
<organism evidence="21 22">
    <name type="scientific">Adiantum capillus-veneris</name>
    <name type="common">Maidenhair fern</name>
    <dbReference type="NCBI Taxonomy" id="13818"/>
    <lineage>
        <taxon>Eukaryota</taxon>
        <taxon>Viridiplantae</taxon>
        <taxon>Streptophyta</taxon>
        <taxon>Embryophyta</taxon>
        <taxon>Tracheophyta</taxon>
        <taxon>Polypodiopsida</taxon>
        <taxon>Polypodiidae</taxon>
        <taxon>Polypodiales</taxon>
        <taxon>Pteridineae</taxon>
        <taxon>Pteridaceae</taxon>
        <taxon>Vittarioideae</taxon>
        <taxon>Adiantum</taxon>
    </lineage>
</organism>
<dbReference type="InterPro" id="IPR011009">
    <property type="entry name" value="Kinase-like_dom_sf"/>
</dbReference>
<evidence type="ECO:0000256" key="13">
    <source>
        <dbReference type="ARBA" id="ARBA00023180"/>
    </source>
</evidence>
<dbReference type="PANTHER" id="PTHR47989:SF62">
    <property type="entry name" value="OS05G0423500 PROTEIN"/>
    <property type="match status" value="1"/>
</dbReference>
<feature type="region of interest" description="Disordered" evidence="18">
    <location>
        <begin position="848"/>
        <end position="886"/>
    </location>
</feature>
<protein>
    <recommendedName>
        <fullName evidence="2">non-specific serine/threonine protein kinase</fullName>
        <ecNumber evidence="2">2.7.11.1</ecNumber>
    </recommendedName>
</protein>
<sequence length="886" mass="96597">MGLSKVHSHFFHPDGRRRLVSSIALLIFITLSFACSASSAMVFKPQDEHRIACGEANNVTDGQGRVWVGDGGGTAASFLSLNSGKDTSASTTIQDVNIPDVIPFSKARIFTSPATYSFPVSPGRHSVRLYFYPFAFSTFAPADAIVSVHVDAYILMSNVSLSDLMYADNLAYVFKEFSVNTTEDFFTLSFIPGMANNAYAMVNGIEILSMPDNLYESSLNAVGLGEIIPFPLRGTAMETLYRLNVGGQTVVEGKDDLGRLWQTDLAYTIGAVQGVSASAEDPVSYGNLDNYTAPIDVYNSARFMSNDNGINLQFNLTWNFSVDTNFTYYLRLHFCEFQYDKPNMRVFDIYVNDALAMGAYDVVAAAGDELIANVLDFSLTLQGADLPSISVQLHPNNSTNSSFYNAILNGIEIFKMNDTAGNLQGPPPPIMIPAPASKSSAGSGSTGTNKMAMVGGVIGSIVALTAIIAGFVCFRRRRQQKSRKGGRSGRTTSSWLPLPTHSRTGISQSMVSKLSSASRKSATSSYVSSAPSNNCRYFSFSEIVDMTNNFNEDNVIGVGGFGKVYKGVCDDGTTIAVKRGNPTSEQGITEFQTEIELLSKLRHRHLVSLIGFCEDHNEMILVYDYMSNGPLRGHLYGAGLPPLSWKQRLDICIGSARGLHYLHTGAAHGIIHRDVKTTNILLDENFVAKVSDFGLSKTGPSLDHTHVSTAVKGSFGYLDPEYFRRQQLTEKSDVYSFGVVLLEALCARSAINPTLPRDQVNMAEWAMNHQKKGMLEQIIDPYLVGKISKESLKKFGETAEKCLAESGLDRPTMGDVLWNLEYALQLHEASTERDLDVSNPKVKEVELPDLGGKMMEVGHESPTVSEDSDDPSASAIFSQLVNGQGR</sequence>
<evidence type="ECO:0000256" key="7">
    <source>
        <dbReference type="ARBA" id="ARBA00022729"/>
    </source>
</evidence>
<dbReference type="PROSITE" id="PS00107">
    <property type="entry name" value="PROTEIN_KINASE_ATP"/>
    <property type="match status" value="1"/>
</dbReference>
<accession>A0A9D4Z6W1</accession>
<dbReference type="PROSITE" id="PS00108">
    <property type="entry name" value="PROTEIN_KINASE_ST"/>
    <property type="match status" value="1"/>
</dbReference>
<evidence type="ECO:0000256" key="9">
    <source>
        <dbReference type="ARBA" id="ARBA00022777"/>
    </source>
</evidence>
<keyword evidence="5" id="KW-0808">Transferase</keyword>
<dbReference type="GO" id="GO:0005886">
    <property type="term" value="C:plasma membrane"/>
    <property type="evidence" value="ECO:0007669"/>
    <property type="project" value="UniProtKB-SubCell"/>
</dbReference>
<comment type="caution">
    <text evidence="21">The sequence shown here is derived from an EMBL/GenBank/DDBJ whole genome shotgun (WGS) entry which is preliminary data.</text>
</comment>
<dbReference type="GO" id="GO:0007338">
    <property type="term" value="P:single fertilization"/>
    <property type="evidence" value="ECO:0007669"/>
    <property type="project" value="UniProtKB-KW"/>
</dbReference>
<keyword evidence="11 19" id="KW-1133">Transmembrane helix</keyword>
<dbReference type="InterPro" id="IPR008271">
    <property type="entry name" value="Ser/Thr_kinase_AS"/>
</dbReference>
<dbReference type="Pfam" id="PF12819">
    <property type="entry name" value="Malectin_like"/>
    <property type="match status" value="1"/>
</dbReference>
<reference evidence="21" key="1">
    <citation type="submission" date="2021-01" db="EMBL/GenBank/DDBJ databases">
        <title>Adiantum capillus-veneris genome.</title>
        <authorList>
            <person name="Fang Y."/>
            <person name="Liao Q."/>
        </authorList>
    </citation>
    <scope>NUCLEOTIDE SEQUENCE</scope>
    <source>
        <strain evidence="21">H3</strain>
        <tissue evidence="21">Leaf</tissue>
    </source>
</reference>
<evidence type="ECO:0000256" key="12">
    <source>
        <dbReference type="ARBA" id="ARBA00023136"/>
    </source>
</evidence>
<evidence type="ECO:0000256" key="1">
    <source>
        <dbReference type="ARBA" id="ARBA00004251"/>
    </source>
</evidence>
<feature type="compositionally biased region" description="Polar residues" evidence="18">
    <location>
        <begin position="875"/>
        <end position="886"/>
    </location>
</feature>
<evidence type="ECO:0000313" key="21">
    <source>
        <dbReference type="EMBL" id="KAI5064538.1"/>
    </source>
</evidence>
<evidence type="ECO:0000256" key="6">
    <source>
        <dbReference type="ARBA" id="ARBA00022692"/>
    </source>
</evidence>
<dbReference type="SUPFAM" id="SSF56112">
    <property type="entry name" value="Protein kinase-like (PK-like)"/>
    <property type="match status" value="1"/>
</dbReference>
<dbReference type="Gene3D" id="2.60.120.430">
    <property type="entry name" value="Galactose-binding lectin"/>
    <property type="match status" value="2"/>
</dbReference>
<dbReference type="FunFam" id="1.10.510.10:FF:000058">
    <property type="entry name" value="Receptor-like protein kinase FERONIA"/>
    <property type="match status" value="1"/>
</dbReference>
<evidence type="ECO:0000256" key="8">
    <source>
        <dbReference type="ARBA" id="ARBA00022741"/>
    </source>
</evidence>
<evidence type="ECO:0000256" key="5">
    <source>
        <dbReference type="ARBA" id="ARBA00022679"/>
    </source>
</evidence>
<dbReference type="Gene3D" id="1.10.510.10">
    <property type="entry name" value="Transferase(Phosphotransferase) domain 1"/>
    <property type="match status" value="1"/>
</dbReference>
<dbReference type="SMART" id="SM00220">
    <property type="entry name" value="S_TKc"/>
    <property type="match status" value="1"/>
</dbReference>
<evidence type="ECO:0000256" key="16">
    <source>
        <dbReference type="ARBA" id="ARBA00048679"/>
    </source>
</evidence>
<dbReference type="Gene3D" id="3.30.200.20">
    <property type="entry name" value="Phosphorylase Kinase, domain 1"/>
    <property type="match status" value="1"/>
</dbReference>
<keyword evidence="12 19" id="KW-0472">Membrane</keyword>
<name>A0A9D4Z6W1_ADICA</name>
<dbReference type="AlphaFoldDB" id="A0A9D4Z6W1"/>
<keyword evidence="10 17" id="KW-0067">ATP-binding</keyword>
<dbReference type="GO" id="GO:0005524">
    <property type="term" value="F:ATP binding"/>
    <property type="evidence" value="ECO:0007669"/>
    <property type="project" value="UniProtKB-UniRule"/>
</dbReference>
<dbReference type="InterPro" id="IPR017441">
    <property type="entry name" value="Protein_kinase_ATP_BS"/>
</dbReference>
<keyword evidence="3" id="KW-1003">Cell membrane</keyword>
<evidence type="ECO:0000256" key="19">
    <source>
        <dbReference type="SAM" id="Phobius"/>
    </source>
</evidence>
<evidence type="ECO:0000256" key="4">
    <source>
        <dbReference type="ARBA" id="ARBA00022527"/>
    </source>
</evidence>
<evidence type="ECO:0000256" key="18">
    <source>
        <dbReference type="SAM" id="MobiDB-lite"/>
    </source>
</evidence>
<keyword evidence="14" id="KW-0278">Fertilization</keyword>